<dbReference type="EMBL" id="RJJR01000011">
    <property type="protein sequence ID" value="RNI35181.1"/>
    <property type="molecule type" value="Genomic_DNA"/>
</dbReference>
<name>A0A3M9NBP6_9BACT</name>
<protein>
    <submittedName>
        <fullName evidence="1">Uncharacterized protein</fullName>
    </submittedName>
</protein>
<comment type="caution">
    <text evidence="1">The sequence shown here is derived from an EMBL/GenBank/DDBJ whole genome shotgun (WGS) entry which is preliminary data.</text>
</comment>
<dbReference type="Proteomes" id="UP000267223">
    <property type="component" value="Unassembled WGS sequence"/>
</dbReference>
<reference evidence="1 2" key="1">
    <citation type="submission" date="2018-11" db="EMBL/GenBank/DDBJ databases">
        <title>Draft genome sequence of Ferruginibacter sp. BO-59.</title>
        <authorList>
            <person name="Im W.T."/>
        </authorList>
    </citation>
    <scope>NUCLEOTIDE SEQUENCE [LARGE SCALE GENOMIC DNA]</scope>
    <source>
        <strain evidence="1 2">BO-59</strain>
    </source>
</reference>
<accession>A0A3M9NBP6</accession>
<sequence length="66" mass="7488">MVIIVCKGRASQKYRASLNEFLQMALGHDSISSKKINKTHFYSATGYSKKRAIRQSDHPAIKSYLI</sequence>
<organism evidence="1 2">
    <name type="scientific">Hanamia caeni</name>
    <dbReference type="NCBI Taxonomy" id="2294116"/>
    <lineage>
        <taxon>Bacteria</taxon>
        <taxon>Pseudomonadati</taxon>
        <taxon>Bacteroidota</taxon>
        <taxon>Chitinophagia</taxon>
        <taxon>Chitinophagales</taxon>
        <taxon>Chitinophagaceae</taxon>
        <taxon>Hanamia</taxon>
    </lineage>
</organism>
<evidence type="ECO:0000313" key="1">
    <source>
        <dbReference type="EMBL" id="RNI35181.1"/>
    </source>
</evidence>
<dbReference type="AlphaFoldDB" id="A0A3M9NBP6"/>
<proteinExistence type="predicted"/>
<gene>
    <name evidence="1" type="ORF">EFY79_13030</name>
</gene>
<evidence type="ECO:0000313" key="2">
    <source>
        <dbReference type="Proteomes" id="UP000267223"/>
    </source>
</evidence>
<keyword evidence="2" id="KW-1185">Reference proteome</keyword>